<evidence type="ECO:0000313" key="1">
    <source>
        <dbReference type="EMBL" id="JAH21323.1"/>
    </source>
</evidence>
<sequence length="19" mass="2278">MDFFKFILSLSNFLCHSLD</sequence>
<reference evidence="1" key="1">
    <citation type="submission" date="2014-11" db="EMBL/GenBank/DDBJ databases">
        <authorList>
            <person name="Amaro Gonzalez C."/>
        </authorList>
    </citation>
    <scope>NUCLEOTIDE SEQUENCE</scope>
</reference>
<dbReference type="EMBL" id="GBXM01087254">
    <property type="protein sequence ID" value="JAH21323.1"/>
    <property type="molecule type" value="Transcribed_RNA"/>
</dbReference>
<protein>
    <submittedName>
        <fullName evidence="1">Uncharacterized protein</fullName>
    </submittedName>
</protein>
<name>A0A0E9QZ26_ANGAN</name>
<dbReference type="AlphaFoldDB" id="A0A0E9QZ26"/>
<proteinExistence type="predicted"/>
<organism evidence="1">
    <name type="scientific">Anguilla anguilla</name>
    <name type="common">European freshwater eel</name>
    <name type="synonym">Muraena anguilla</name>
    <dbReference type="NCBI Taxonomy" id="7936"/>
    <lineage>
        <taxon>Eukaryota</taxon>
        <taxon>Metazoa</taxon>
        <taxon>Chordata</taxon>
        <taxon>Craniata</taxon>
        <taxon>Vertebrata</taxon>
        <taxon>Euteleostomi</taxon>
        <taxon>Actinopterygii</taxon>
        <taxon>Neopterygii</taxon>
        <taxon>Teleostei</taxon>
        <taxon>Anguilliformes</taxon>
        <taxon>Anguillidae</taxon>
        <taxon>Anguilla</taxon>
    </lineage>
</organism>
<reference evidence="1" key="2">
    <citation type="journal article" date="2015" name="Fish Shellfish Immunol.">
        <title>Early steps in the European eel (Anguilla anguilla)-Vibrio vulnificus interaction in the gills: Role of the RtxA13 toxin.</title>
        <authorList>
            <person name="Callol A."/>
            <person name="Pajuelo D."/>
            <person name="Ebbesson L."/>
            <person name="Teles M."/>
            <person name="MacKenzie S."/>
            <person name="Amaro C."/>
        </authorList>
    </citation>
    <scope>NUCLEOTIDE SEQUENCE</scope>
</reference>
<accession>A0A0E9QZ26</accession>